<comment type="caution">
    <text evidence="2">The sequence shown here is derived from an EMBL/GenBank/DDBJ whole genome shotgun (WGS) entry which is preliminary data.</text>
</comment>
<organism evidence="2 3">
    <name type="scientific">Reticulomyxa filosa</name>
    <dbReference type="NCBI Taxonomy" id="46433"/>
    <lineage>
        <taxon>Eukaryota</taxon>
        <taxon>Sar</taxon>
        <taxon>Rhizaria</taxon>
        <taxon>Retaria</taxon>
        <taxon>Foraminifera</taxon>
        <taxon>Monothalamids</taxon>
        <taxon>Reticulomyxidae</taxon>
        <taxon>Reticulomyxa</taxon>
    </lineage>
</organism>
<proteinExistence type="predicted"/>
<accession>X6NAW8</accession>
<feature type="compositionally biased region" description="Polar residues" evidence="1">
    <location>
        <begin position="64"/>
        <end position="77"/>
    </location>
</feature>
<dbReference type="Proteomes" id="UP000023152">
    <property type="component" value="Unassembled WGS sequence"/>
</dbReference>
<sequence>MSALEHSIVRKDNDTNEHCDNYFGRFPEPMGMSDTYDKCKRQHLPHIPRQVAPRPQTLADASIEASTSKSLSVNTNLAAVAGSSSPLSSPSSPSSFTYGTRLSTNQEEKRDSWKLKSPSIFSNLLNKDSKQNKKAERNTTFSQEGERKKIKTQTYTQTCDPHTHTIKSKKKKKKKGPKLVRFDDNAEQMLAQRHRCDLATIVSAIQSTRDLYMAVKQRLPELNADPISGENNFGFDYVYCRGNEYGFDKDWHLIEQEMITTKELQAQIPLQQQTPKLSSQLQSHPLSQSLIISTSNLSQAESTKSLTDSQPLFSSGSGNIMLSPSSATATPGAHSFPYAGADNC</sequence>
<name>X6NAW8_RETFI</name>
<reference evidence="2 3" key="1">
    <citation type="journal article" date="2013" name="Curr. Biol.">
        <title>The Genome of the Foraminiferan Reticulomyxa filosa.</title>
        <authorList>
            <person name="Glockner G."/>
            <person name="Hulsmann N."/>
            <person name="Schleicher M."/>
            <person name="Noegel A.A."/>
            <person name="Eichinger L."/>
            <person name="Gallinger C."/>
            <person name="Pawlowski J."/>
            <person name="Sierra R."/>
            <person name="Euteneuer U."/>
            <person name="Pillet L."/>
            <person name="Moustafa A."/>
            <person name="Platzer M."/>
            <person name="Groth M."/>
            <person name="Szafranski K."/>
            <person name="Schliwa M."/>
        </authorList>
    </citation>
    <scope>NUCLEOTIDE SEQUENCE [LARGE SCALE GENOMIC DNA]</scope>
</reference>
<feature type="region of interest" description="Disordered" evidence="1">
    <location>
        <begin position="47"/>
        <end position="114"/>
    </location>
</feature>
<dbReference type="EMBL" id="ASPP01010259">
    <property type="protein sequence ID" value="ETO23058.1"/>
    <property type="molecule type" value="Genomic_DNA"/>
</dbReference>
<protein>
    <submittedName>
        <fullName evidence="2">Uncharacterized protein</fullName>
    </submittedName>
</protein>
<feature type="compositionally biased region" description="Basic residues" evidence="1">
    <location>
        <begin position="164"/>
        <end position="177"/>
    </location>
</feature>
<feature type="compositionally biased region" description="Basic and acidic residues" evidence="1">
    <location>
        <begin position="127"/>
        <end position="137"/>
    </location>
</feature>
<keyword evidence="3" id="KW-1185">Reference proteome</keyword>
<feature type="compositionally biased region" description="Low complexity" evidence="1">
    <location>
        <begin position="83"/>
        <end position="95"/>
    </location>
</feature>
<feature type="region of interest" description="Disordered" evidence="1">
    <location>
        <begin position="126"/>
        <end position="177"/>
    </location>
</feature>
<evidence type="ECO:0000256" key="1">
    <source>
        <dbReference type="SAM" id="MobiDB-lite"/>
    </source>
</evidence>
<gene>
    <name evidence="2" type="ORF">RFI_14127</name>
</gene>
<evidence type="ECO:0000313" key="3">
    <source>
        <dbReference type="Proteomes" id="UP000023152"/>
    </source>
</evidence>
<dbReference type="AlphaFoldDB" id="X6NAW8"/>
<feature type="compositionally biased region" description="Polar residues" evidence="1">
    <location>
        <begin position="96"/>
        <end position="105"/>
    </location>
</feature>
<evidence type="ECO:0000313" key="2">
    <source>
        <dbReference type="EMBL" id="ETO23058.1"/>
    </source>
</evidence>